<gene>
    <name evidence="2" type="ORF">CLOBOL_04647</name>
</gene>
<dbReference type="HOGENOM" id="CLU_2617198_0_0_9"/>
<feature type="transmembrane region" description="Helical" evidence="1">
    <location>
        <begin position="49"/>
        <end position="70"/>
    </location>
</feature>
<comment type="caution">
    <text evidence="2">The sequence shown here is derived from an EMBL/GenBank/DDBJ whole genome shotgun (WGS) entry which is preliminary data.</text>
</comment>
<proteinExistence type="predicted"/>
<name>A8RWN9_ENTBW</name>
<protein>
    <submittedName>
        <fullName evidence="2">Uncharacterized protein</fullName>
    </submittedName>
</protein>
<keyword evidence="1" id="KW-0812">Transmembrane</keyword>
<dbReference type="AlphaFoldDB" id="A8RWN9"/>
<accession>A8RWN9</accession>
<evidence type="ECO:0000256" key="1">
    <source>
        <dbReference type="SAM" id="Phobius"/>
    </source>
</evidence>
<organism evidence="2 3">
    <name type="scientific">Enterocloster bolteae (strain ATCC BAA-613 / DSM 15670 / CCUG 46953 / JCM 12243 / WAL 16351)</name>
    <name type="common">Clostridium bolteae</name>
    <dbReference type="NCBI Taxonomy" id="411902"/>
    <lineage>
        <taxon>Bacteria</taxon>
        <taxon>Bacillati</taxon>
        <taxon>Bacillota</taxon>
        <taxon>Clostridia</taxon>
        <taxon>Lachnospirales</taxon>
        <taxon>Lachnospiraceae</taxon>
        <taxon>Enterocloster</taxon>
    </lineage>
</organism>
<evidence type="ECO:0000313" key="3">
    <source>
        <dbReference type="Proteomes" id="UP000005396"/>
    </source>
</evidence>
<keyword evidence="1" id="KW-1133">Transmembrane helix</keyword>
<evidence type="ECO:0000313" key="2">
    <source>
        <dbReference type="EMBL" id="EDP14955.1"/>
    </source>
</evidence>
<dbReference type="PaxDb" id="411902-CLOBOL_04647"/>
<keyword evidence="1" id="KW-0472">Membrane</keyword>
<reference evidence="2 3" key="1">
    <citation type="submission" date="2007-08" db="EMBL/GenBank/DDBJ databases">
        <authorList>
            <person name="Fulton L."/>
            <person name="Clifton S."/>
            <person name="Fulton B."/>
            <person name="Xu J."/>
            <person name="Minx P."/>
            <person name="Pepin K.H."/>
            <person name="Johnson M."/>
            <person name="Thiruvilangam P."/>
            <person name="Bhonagiri V."/>
            <person name="Nash W.E."/>
            <person name="Mardis E.R."/>
            <person name="Wilson R.K."/>
        </authorList>
    </citation>
    <scope>NUCLEOTIDE SEQUENCE [LARGE SCALE GENOMIC DNA]</scope>
    <source>
        <strain evidence="3">ATCC BAA-613 / DSM 15670 / CCUG 46953 / JCM 12243 / WAL 16351</strain>
    </source>
</reference>
<feature type="transmembrane region" description="Helical" evidence="1">
    <location>
        <begin position="20"/>
        <end position="43"/>
    </location>
</feature>
<dbReference type="EMBL" id="ABCC02000037">
    <property type="protein sequence ID" value="EDP14955.1"/>
    <property type="molecule type" value="Genomic_DNA"/>
</dbReference>
<sequence length="78" mass="9044">MIKHLQDFFETSNTISTIWLGILILIDSLAILTVLISVIMFHGDIPNLIQVYFRMSVYGVTVIAPFHLLYEHKLQKRI</sequence>
<reference evidence="2 3" key="2">
    <citation type="submission" date="2007-09" db="EMBL/GenBank/DDBJ databases">
        <title>Draft genome sequence of Clostridium bolteae (ATCC BAA-613).</title>
        <authorList>
            <person name="Sudarsanam P."/>
            <person name="Ley R."/>
            <person name="Guruge J."/>
            <person name="Turnbaugh P.J."/>
            <person name="Mahowald M."/>
            <person name="Liep D."/>
            <person name="Gordon J."/>
        </authorList>
    </citation>
    <scope>NUCLEOTIDE SEQUENCE [LARGE SCALE GENOMIC DNA]</scope>
    <source>
        <strain evidence="3">ATCC BAA-613 / DSM 15670 / CCUG 46953 / JCM 12243 / WAL 16351</strain>
    </source>
</reference>
<dbReference type="Proteomes" id="UP000005396">
    <property type="component" value="Unassembled WGS sequence"/>
</dbReference>